<name>A0A420XVN7_9ACTN</name>
<feature type="transmembrane region" description="Helical" evidence="1">
    <location>
        <begin position="104"/>
        <end position="124"/>
    </location>
</feature>
<evidence type="ECO:0000256" key="1">
    <source>
        <dbReference type="SAM" id="Phobius"/>
    </source>
</evidence>
<keyword evidence="1" id="KW-1133">Transmembrane helix</keyword>
<dbReference type="InParanoid" id="A0A420XVN7"/>
<feature type="transmembrane region" description="Helical" evidence="1">
    <location>
        <begin position="164"/>
        <end position="185"/>
    </location>
</feature>
<dbReference type="InterPro" id="IPR010539">
    <property type="entry name" value="BaxI_1-like"/>
</dbReference>
<comment type="caution">
    <text evidence="2">The sequence shown here is derived from an EMBL/GenBank/DDBJ whole genome shotgun (WGS) entry which is preliminary data.</text>
</comment>
<dbReference type="PANTHER" id="PTHR41282">
    <property type="entry name" value="CONSERVED TRANSMEMBRANE PROTEIN-RELATED"/>
    <property type="match status" value="1"/>
</dbReference>
<gene>
    <name evidence="2" type="ORF">CLV35_0196</name>
</gene>
<proteinExistence type="predicted"/>
<feature type="transmembrane region" description="Helical" evidence="1">
    <location>
        <begin position="191"/>
        <end position="217"/>
    </location>
</feature>
<organism evidence="2 3">
    <name type="scientific">Motilibacter peucedani</name>
    <dbReference type="NCBI Taxonomy" id="598650"/>
    <lineage>
        <taxon>Bacteria</taxon>
        <taxon>Bacillati</taxon>
        <taxon>Actinomycetota</taxon>
        <taxon>Actinomycetes</taxon>
        <taxon>Motilibacterales</taxon>
        <taxon>Motilibacteraceae</taxon>
        <taxon>Motilibacter</taxon>
    </lineage>
</organism>
<protein>
    <submittedName>
        <fullName evidence="2">Putative YccA/Bax inhibitor family protein</fullName>
    </submittedName>
</protein>
<accession>A0A420XVN7</accession>
<dbReference type="Proteomes" id="UP000281955">
    <property type="component" value="Unassembled WGS sequence"/>
</dbReference>
<dbReference type="PIRSF" id="PIRSF009160">
    <property type="entry name" value="UCP009160"/>
    <property type="match status" value="1"/>
</dbReference>
<dbReference type="PANTHER" id="PTHR41282:SF1">
    <property type="entry name" value="CONSERVED TRANSMEMBRANE PROTEIN-RELATED"/>
    <property type="match status" value="1"/>
</dbReference>
<evidence type="ECO:0000313" key="3">
    <source>
        <dbReference type="Proteomes" id="UP000281955"/>
    </source>
</evidence>
<sequence>MASRNPVFNRSEAFSSRGGYATFRDVETPTPGSLEDMYQRPAATPTAMGRMTVDDVVMKTLASFAVLVVFAVVGWMVPALAFVGMIAGLVVGLVISFKQSTRAGLVLAYAAAEGLFVGGISGVFDAQWPGIVSQAVIGTLVAFGSMLALYATGVVRATPKFLKIVSVAGLAYFGIALASLVGSLFGVGGGWGFYGVSGIGLLLCAAGVALASAFLVLDFDFVEQGVRNGLPERYSWLAAFGLTSTVVWLYIELLRLLAILREN</sequence>
<feature type="transmembrane region" description="Helical" evidence="1">
    <location>
        <begin position="237"/>
        <end position="260"/>
    </location>
</feature>
<dbReference type="Pfam" id="PF12811">
    <property type="entry name" value="BaxI_1"/>
    <property type="match status" value="1"/>
</dbReference>
<reference evidence="2 3" key="1">
    <citation type="submission" date="2018-10" db="EMBL/GenBank/DDBJ databases">
        <title>Genomic Encyclopedia of Archaeal and Bacterial Type Strains, Phase II (KMG-II): from individual species to whole genera.</title>
        <authorList>
            <person name="Goeker M."/>
        </authorList>
    </citation>
    <scope>NUCLEOTIDE SEQUENCE [LARGE SCALE GENOMIC DNA]</scope>
    <source>
        <strain evidence="2 3">RP-AC37</strain>
    </source>
</reference>
<feature type="transmembrane region" description="Helical" evidence="1">
    <location>
        <begin position="130"/>
        <end position="152"/>
    </location>
</feature>
<dbReference type="EMBL" id="RBWV01000002">
    <property type="protein sequence ID" value="RKS80729.1"/>
    <property type="molecule type" value="Genomic_DNA"/>
</dbReference>
<feature type="transmembrane region" description="Helical" evidence="1">
    <location>
        <begin position="56"/>
        <end position="73"/>
    </location>
</feature>
<evidence type="ECO:0000313" key="2">
    <source>
        <dbReference type="EMBL" id="RKS80729.1"/>
    </source>
</evidence>
<keyword evidence="3" id="KW-1185">Reference proteome</keyword>
<keyword evidence="1" id="KW-0812">Transmembrane</keyword>
<keyword evidence="1" id="KW-0472">Membrane</keyword>
<dbReference type="AlphaFoldDB" id="A0A420XVN7"/>